<comment type="subunit">
    <text evidence="1">Homotetramer.</text>
</comment>
<keyword evidence="1" id="KW-0234">DNA repair</keyword>
<sequence length="125" mass="13586">MAYPWTGTTGGLVKIWDVKSQTNVAKFEGLLAVTSTPSQRSCSQCGISCGIYANEKLRTFTPYGPEHQQTVVKQQVSIGPDAKYIAVGSMDRNLRILACLAMIVQWSPEVYQSYLICGAVTFSAG</sequence>
<organism evidence="2 3">
    <name type="scientific">Prunus yedoensis var. nudiflora</name>
    <dbReference type="NCBI Taxonomy" id="2094558"/>
    <lineage>
        <taxon>Eukaryota</taxon>
        <taxon>Viridiplantae</taxon>
        <taxon>Streptophyta</taxon>
        <taxon>Embryophyta</taxon>
        <taxon>Tracheophyta</taxon>
        <taxon>Spermatophyta</taxon>
        <taxon>Magnoliopsida</taxon>
        <taxon>eudicotyledons</taxon>
        <taxon>Gunneridae</taxon>
        <taxon>Pentapetalae</taxon>
        <taxon>rosids</taxon>
        <taxon>fabids</taxon>
        <taxon>Rosales</taxon>
        <taxon>Rosaceae</taxon>
        <taxon>Amygdaloideae</taxon>
        <taxon>Amygdaleae</taxon>
        <taxon>Prunus</taxon>
    </lineage>
</organism>
<evidence type="ECO:0000256" key="1">
    <source>
        <dbReference type="RuleBase" id="RU367101"/>
    </source>
</evidence>
<comment type="catalytic activity">
    <reaction evidence="1">
        <text>S-ubiquitinyl-[E2 ubiquitin-conjugating enzyme]-L-cysteine + [acceptor protein]-L-lysine = [E2 ubiquitin-conjugating enzyme]-L-cysteine + N(6)-ubiquitinyl-[acceptor protein]-L-lysine.</text>
        <dbReference type="EC" id="2.3.2.27"/>
    </reaction>
</comment>
<keyword evidence="1" id="KW-0507">mRNA processing</keyword>
<reference evidence="2 3" key="1">
    <citation type="submission" date="2018-02" db="EMBL/GenBank/DDBJ databases">
        <title>Draft genome of wild Prunus yedoensis var. nudiflora.</title>
        <authorList>
            <person name="Baek S."/>
            <person name="Kim J.-H."/>
            <person name="Choi K."/>
            <person name="Kim G.-B."/>
            <person name="Cho A."/>
            <person name="Jang H."/>
            <person name="Shin C.-H."/>
            <person name="Yu H.-J."/>
            <person name="Mun J.-H."/>
        </authorList>
    </citation>
    <scope>NUCLEOTIDE SEQUENCE [LARGE SCALE GENOMIC DNA]</scope>
    <source>
        <strain evidence="3">cv. Jeju island</strain>
        <tissue evidence="2">Leaf</tissue>
    </source>
</reference>
<keyword evidence="1" id="KW-0833">Ubl conjugation pathway</keyword>
<gene>
    <name evidence="2" type="ORF">Pyn_34222</name>
</gene>
<dbReference type="Gene3D" id="2.130.10.10">
    <property type="entry name" value="YVTN repeat-like/Quinoprotein amine dehydrogenase"/>
    <property type="match status" value="1"/>
</dbReference>
<dbReference type="GO" id="GO:0006281">
    <property type="term" value="P:DNA repair"/>
    <property type="evidence" value="ECO:0007669"/>
    <property type="project" value="UniProtKB-KW"/>
</dbReference>
<dbReference type="EMBL" id="PJQY01002834">
    <property type="protein sequence ID" value="PQM42382.1"/>
    <property type="molecule type" value="Genomic_DNA"/>
</dbReference>
<dbReference type="Proteomes" id="UP000250321">
    <property type="component" value="Unassembled WGS sequence"/>
</dbReference>
<proteinExistence type="inferred from homology"/>
<comment type="pathway">
    <text evidence="1">Protein modification; protein ubiquitination.</text>
</comment>
<accession>A0A314V0L7</accession>
<dbReference type="GO" id="GO:0005737">
    <property type="term" value="C:cytoplasm"/>
    <property type="evidence" value="ECO:0007669"/>
    <property type="project" value="TreeGrafter"/>
</dbReference>
<keyword evidence="1" id="KW-0747">Spliceosome</keyword>
<comment type="caution">
    <text evidence="2">The sequence shown here is derived from an EMBL/GenBank/DDBJ whole genome shotgun (WGS) entry which is preliminary data.</text>
</comment>
<dbReference type="SUPFAM" id="SSF117289">
    <property type="entry name" value="Nucleoporin domain"/>
    <property type="match status" value="1"/>
</dbReference>
<keyword evidence="3" id="KW-1185">Reference proteome</keyword>
<comment type="function">
    <text evidence="1">Ubiquitin-protein ligase which is mainly involved pre-mRNA splicing and DNA repair. Required for pre-mRNA splicing as component of the spliceosome.</text>
</comment>
<dbReference type="OrthoDB" id="687049at2759"/>
<keyword evidence="1" id="KW-0539">Nucleus</keyword>
<dbReference type="GO" id="GO:0061630">
    <property type="term" value="F:ubiquitin protein ligase activity"/>
    <property type="evidence" value="ECO:0007669"/>
    <property type="project" value="UniProtKB-UniRule"/>
</dbReference>
<dbReference type="AlphaFoldDB" id="A0A314V0L7"/>
<dbReference type="InterPro" id="IPR015943">
    <property type="entry name" value="WD40/YVTN_repeat-like_dom_sf"/>
</dbReference>
<dbReference type="GO" id="GO:0070534">
    <property type="term" value="P:protein K63-linked ubiquitination"/>
    <property type="evidence" value="ECO:0007669"/>
    <property type="project" value="UniProtKB-UniRule"/>
</dbReference>
<dbReference type="GO" id="GO:0000974">
    <property type="term" value="C:Prp19 complex"/>
    <property type="evidence" value="ECO:0007669"/>
    <property type="project" value="UniProtKB-UniRule"/>
</dbReference>
<comment type="subcellular location">
    <subcellularLocation>
        <location evidence="1">Nucleus</location>
    </subcellularLocation>
</comment>
<keyword evidence="1" id="KW-0508">mRNA splicing</keyword>
<dbReference type="PANTHER" id="PTHR43995">
    <property type="entry name" value="PRE-MRNA-PROCESSING FACTOR 19"/>
    <property type="match status" value="1"/>
</dbReference>
<evidence type="ECO:0000313" key="3">
    <source>
        <dbReference type="Proteomes" id="UP000250321"/>
    </source>
</evidence>
<dbReference type="GO" id="GO:0071006">
    <property type="term" value="C:U2-type catalytic step 1 spliceosome"/>
    <property type="evidence" value="ECO:0007669"/>
    <property type="project" value="TreeGrafter"/>
</dbReference>
<protein>
    <recommendedName>
        <fullName evidence="1">Pre-mRNA-processing factor 19</fullName>
        <ecNumber evidence="1">2.3.2.27</ecNumber>
    </recommendedName>
</protein>
<dbReference type="GO" id="GO:0000398">
    <property type="term" value="P:mRNA splicing, via spliceosome"/>
    <property type="evidence" value="ECO:0007669"/>
    <property type="project" value="InterPro"/>
</dbReference>
<keyword evidence="1" id="KW-0227">DNA damage</keyword>
<dbReference type="PANTHER" id="PTHR43995:SF1">
    <property type="entry name" value="PRE-MRNA-PROCESSING FACTOR 19"/>
    <property type="match status" value="1"/>
</dbReference>
<dbReference type="STRING" id="2094558.A0A314V0L7"/>
<dbReference type="InterPro" id="IPR038959">
    <property type="entry name" value="Prp19"/>
</dbReference>
<dbReference type="UniPathway" id="UPA00143"/>
<evidence type="ECO:0000313" key="2">
    <source>
        <dbReference type="EMBL" id="PQM42382.1"/>
    </source>
</evidence>
<dbReference type="EC" id="2.3.2.27" evidence="1"/>
<keyword evidence="1" id="KW-0808">Transferase</keyword>
<comment type="similarity">
    <text evidence="1">Belongs to the WD repeat PRP19 family.</text>
</comment>
<name>A0A314V0L7_PRUYE</name>